<dbReference type="GO" id="GO:0000105">
    <property type="term" value="P:L-histidine biosynthetic process"/>
    <property type="evidence" value="ECO:0007669"/>
    <property type="project" value="UniProtKB-UniRule"/>
</dbReference>
<comment type="subunit">
    <text evidence="2 10">Heterodimer of HisH and HisF.</text>
</comment>
<evidence type="ECO:0000256" key="6">
    <source>
        <dbReference type="ARBA" id="ARBA00023102"/>
    </source>
</evidence>
<evidence type="ECO:0000256" key="2">
    <source>
        <dbReference type="ARBA" id="ARBA00011152"/>
    </source>
</evidence>
<dbReference type="EMBL" id="PFIP01000045">
    <property type="protein sequence ID" value="PIX34844.1"/>
    <property type="molecule type" value="Genomic_DNA"/>
</dbReference>
<sequence length="205" mass="23051">MIVIVDYGMGNLKSVQNAFVKVGYKAIITEDLNQIKKASAVVLPGVGAFRDAINTLKKKKIDKELIEAVKINKPFLGICLGMQLLLTFSEEGGLYQGLNLIPGKAKRFHHSVKCPQMGWNTIKYVNHPSHDLNPIFKEVPDESYFYFVHSYYCVINDEQIISSVTDYGLVYSSSIWKNNLFGVQFHPEKSSTLGLKILKNFGELS</sequence>
<dbReference type="GO" id="GO:0016829">
    <property type="term" value="F:lyase activity"/>
    <property type="evidence" value="ECO:0007669"/>
    <property type="project" value="UniProtKB-KW"/>
</dbReference>
<evidence type="ECO:0000259" key="12">
    <source>
        <dbReference type="Pfam" id="PF00117"/>
    </source>
</evidence>
<keyword evidence="4 10" id="KW-0378">Hydrolase</keyword>
<reference evidence="13 16" key="1">
    <citation type="journal article" date="2016" name="Environ. Microbiol.">
        <title>Genomic resolution of a cold subsurface aquifer community provides metabolic insights for novel microbes adapted to high CO concentrations.</title>
        <authorList>
            <person name="Probst A.J."/>
            <person name="Castelle C.J."/>
            <person name="Singh A."/>
            <person name="Brown C.T."/>
            <person name="Anantharaman K."/>
            <person name="Sharon I."/>
            <person name="Hug L.A."/>
            <person name="Burstein D."/>
            <person name="Emerson J.B."/>
            <person name="Thomas B.C."/>
            <person name="Banfield J.F."/>
        </authorList>
    </citation>
    <scope>NUCLEOTIDE SEQUENCE [LARGE SCALE GENOMIC DNA]</scope>
    <source>
        <strain evidence="13">CG2_30_33_13</strain>
    </source>
</reference>
<reference evidence="14" key="2">
    <citation type="submission" date="2017-09" db="EMBL/GenBank/DDBJ databases">
        <title>Depth-based differentiation of microbial function through sediment-hosted aquifers and enrichment of novel symbionts in the deep terrestrial subsurface.</title>
        <authorList>
            <person name="Probst A.J."/>
            <person name="Ladd B."/>
            <person name="Jarett J.K."/>
            <person name="Geller-Mcgrath D.E."/>
            <person name="Sieber C.M.K."/>
            <person name="Emerson J.B."/>
            <person name="Anantharaman K."/>
            <person name="Thomas B.C."/>
            <person name="Malmstrom R."/>
            <person name="Stieglmeier M."/>
            <person name="Klingl A."/>
            <person name="Woyke T."/>
            <person name="Ryan C.M."/>
            <person name="Banfield J.F."/>
        </authorList>
    </citation>
    <scope>NUCLEOTIDE SEQUENCE</scope>
    <source>
        <strain evidence="14">CG_4_8_14_3_um_filter_34_18</strain>
    </source>
</reference>
<dbReference type="PIRSF" id="PIRSF000495">
    <property type="entry name" value="Amidotransf_hisH"/>
    <property type="match status" value="1"/>
</dbReference>
<dbReference type="GO" id="GO:0004359">
    <property type="term" value="F:glutaminase activity"/>
    <property type="evidence" value="ECO:0007669"/>
    <property type="project" value="UniProtKB-EC"/>
</dbReference>
<dbReference type="STRING" id="1805029.AUK42_04985"/>
<dbReference type="CDD" id="cd01748">
    <property type="entry name" value="GATase1_IGP_Synthase"/>
    <property type="match status" value="1"/>
</dbReference>
<comment type="subcellular location">
    <subcellularLocation>
        <location evidence="10">Cytoplasm</location>
    </subcellularLocation>
</comment>
<feature type="domain" description="Glutamine amidotransferase" evidence="12">
    <location>
        <begin position="3"/>
        <end position="201"/>
    </location>
</feature>
<comment type="pathway">
    <text evidence="1 10">Amino-acid biosynthesis; L-histidine biosynthesis; L-histidine from 5-phospho-alpha-D-ribose 1-diphosphate: step 5/9.</text>
</comment>
<evidence type="ECO:0000313" key="18">
    <source>
        <dbReference type="Proteomes" id="UP000231493"/>
    </source>
</evidence>
<feature type="active site" description="Nucleophile" evidence="10 11">
    <location>
        <position position="79"/>
    </location>
</feature>
<dbReference type="SUPFAM" id="SSF52317">
    <property type="entry name" value="Class I glutamine amidotransferase-like"/>
    <property type="match status" value="1"/>
</dbReference>
<dbReference type="Proteomes" id="UP000231493">
    <property type="component" value="Unassembled WGS sequence"/>
</dbReference>
<dbReference type="Proteomes" id="UP000182763">
    <property type="component" value="Unassembled WGS sequence"/>
</dbReference>
<feature type="active site" evidence="10 11">
    <location>
        <position position="188"/>
    </location>
</feature>
<reference evidence="17 18" key="3">
    <citation type="submission" date="2017-09" db="EMBL/GenBank/DDBJ databases">
        <title>Depth-based differentiation of microbial function through sediment-hosted aquifers and enrichment of novel symbionts in the deep terrestrial subsurface.</title>
        <authorList>
            <person name="Probst A.J."/>
            <person name="Ladd B."/>
            <person name="Jarett J.K."/>
            <person name="Geller-Mcgrath D.E."/>
            <person name="Sieber C.M."/>
            <person name="Emerson J.B."/>
            <person name="Anantharaman K."/>
            <person name="Thomas B.C."/>
            <person name="Malmstrom R."/>
            <person name="Stieglmeier M."/>
            <person name="Klingl A."/>
            <person name="Woyke T."/>
            <person name="Ryan C.M."/>
            <person name="Banfield J.F."/>
        </authorList>
    </citation>
    <scope>NUCLEOTIDE SEQUENCE [LARGE SCALE GENOMIC DNA]</scope>
    <source>
        <strain evidence="15">CG_4_9_14_3_um_filter_33_16</strain>
    </source>
</reference>
<evidence type="ECO:0000256" key="3">
    <source>
        <dbReference type="ARBA" id="ARBA00022605"/>
    </source>
</evidence>
<dbReference type="GO" id="GO:0005737">
    <property type="term" value="C:cytoplasm"/>
    <property type="evidence" value="ECO:0007669"/>
    <property type="project" value="UniProtKB-SubCell"/>
</dbReference>
<dbReference type="Gene3D" id="3.40.50.880">
    <property type="match status" value="1"/>
</dbReference>
<dbReference type="EMBL" id="PFTV01000188">
    <property type="protein sequence ID" value="PJB55677.1"/>
    <property type="molecule type" value="Genomic_DNA"/>
</dbReference>
<evidence type="ECO:0000256" key="4">
    <source>
        <dbReference type="ARBA" id="ARBA00022801"/>
    </source>
</evidence>
<dbReference type="EC" id="4.3.2.10" evidence="10"/>
<comment type="function">
    <text evidence="10">IGPS catalyzes the conversion of PRFAR and glutamine to IGP, AICAR and glutamate. The HisH subunit catalyzes the hydrolysis of glutamine to glutamate and ammonia as part of the synthesis of IGP and AICAR. The resulting ammonia molecule is channeled to the active site of HisF.</text>
</comment>
<dbReference type="PANTHER" id="PTHR42701:SF1">
    <property type="entry name" value="IMIDAZOLE GLYCEROL PHOSPHATE SYNTHASE SUBUNIT HISH"/>
    <property type="match status" value="1"/>
</dbReference>
<evidence type="ECO:0000256" key="11">
    <source>
        <dbReference type="PIRSR" id="PIRSR000495-1"/>
    </source>
</evidence>
<dbReference type="InterPro" id="IPR029062">
    <property type="entry name" value="Class_I_gatase-like"/>
</dbReference>
<dbReference type="Proteomes" id="UP000228560">
    <property type="component" value="Unassembled WGS sequence"/>
</dbReference>
<dbReference type="EMBL" id="MNYY01000097">
    <property type="protein sequence ID" value="OIP69705.1"/>
    <property type="molecule type" value="Genomic_DNA"/>
</dbReference>
<evidence type="ECO:0000256" key="10">
    <source>
        <dbReference type="HAMAP-Rule" id="MF_00278"/>
    </source>
</evidence>
<protein>
    <recommendedName>
        <fullName evidence="10">Imidazole glycerol phosphate synthase subunit HisH</fullName>
        <ecNumber evidence="10">4.3.2.10</ecNumber>
    </recommendedName>
    <alternativeName>
        <fullName evidence="10">IGP synthase glutaminase subunit</fullName>
        <ecNumber evidence="10">3.5.1.2</ecNumber>
    </alternativeName>
    <alternativeName>
        <fullName evidence="10">IGP synthase subunit HisH</fullName>
    </alternativeName>
    <alternativeName>
        <fullName evidence="10">ImGP synthase subunit HisH</fullName>
        <shortName evidence="10">IGPS subunit HisH</shortName>
    </alternativeName>
</protein>
<accession>A0A2M7K9N7</accession>
<feature type="active site" evidence="10 11">
    <location>
        <position position="186"/>
    </location>
</feature>
<evidence type="ECO:0000313" key="17">
    <source>
        <dbReference type="Proteomes" id="UP000228560"/>
    </source>
</evidence>
<accession>A0A1J5GAG3</accession>
<dbReference type="Pfam" id="PF00117">
    <property type="entry name" value="GATase"/>
    <property type="match status" value="1"/>
</dbReference>
<evidence type="ECO:0000313" key="14">
    <source>
        <dbReference type="EMBL" id="PIX34844.1"/>
    </source>
</evidence>
<evidence type="ECO:0000256" key="8">
    <source>
        <dbReference type="ARBA" id="ARBA00047838"/>
    </source>
</evidence>
<keyword evidence="10" id="KW-0963">Cytoplasm</keyword>
<dbReference type="EC" id="3.5.1.2" evidence="10"/>
<keyword evidence="5 10" id="KW-0315">Glutamine amidotransferase</keyword>
<name>A0A1J5GAG3_9BACT</name>
<keyword evidence="7 10" id="KW-0456">Lyase</keyword>
<comment type="catalytic activity">
    <reaction evidence="9 10">
        <text>L-glutamine + H2O = L-glutamate + NH4(+)</text>
        <dbReference type="Rhea" id="RHEA:15889"/>
        <dbReference type="ChEBI" id="CHEBI:15377"/>
        <dbReference type="ChEBI" id="CHEBI:28938"/>
        <dbReference type="ChEBI" id="CHEBI:29985"/>
        <dbReference type="ChEBI" id="CHEBI:58359"/>
        <dbReference type="EC" id="3.5.1.2"/>
    </reaction>
</comment>
<evidence type="ECO:0000313" key="13">
    <source>
        <dbReference type="EMBL" id="OIP69705.1"/>
    </source>
</evidence>
<proteinExistence type="inferred from homology"/>
<dbReference type="InterPro" id="IPR017926">
    <property type="entry name" value="GATASE"/>
</dbReference>
<evidence type="ECO:0000313" key="16">
    <source>
        <dbReference type="Proteomes" id="UP000182763"/>
    </source>
</evidence>
<dbReference type="PROSITE" id="PS51273">
    <property type="entry name" value="GATASE_TYPE_1"/>
    <property type="match status" value="1"/>
</dbReference>
<dbReference type="InterPro" id="IPR010139">
    <property type="entry name" value="Imidazole-glycPsynth_HisH"/>
</dbReference>
<evidence type="ECO:0000256" key="9">
    <source>
        <dbReference type="ARBA" id="ARBA00049534"/>
    </source>
</evidence>
<keyword evidence="3 10" id="KW-0028">Amino-acid biosynthesis</keyword>
<accession>A0A2M8C9E0</accession>
<evidence type="ECO:0000313" key="15">
    <source>
        <dbReference type="EMBL" id="PJB55677.1"/>
    </source>
</evidence>
<evidence type="ECO:0000256" key="5">
    <source>
        <dbReference type="ARBA" id="ARBA00022962"/>
    </source>
</evidence>
<dbReference type="AlphaFoldDB" id="A0A1J5GAG3"/>
<dbReference type="HAMAP" id="MF_00278">
    <property type="entry name" value="HisH"/>
    <property type="match status" value="1"/>
</dbReference>
<dbReference type="UniPathway" id="UPA00031">
    <property type="reaction ID" value="UER00010"/>
</dbReference>
<gene>
    <name evidence="10 14" type="primary">hisH</name>
    <name evidence="13" type="ORF">AUK42_04985</name>
    <name evidence="15" type="ORF">CO097_07410</name>
    <name evidence="14" type="ORF">COZ58_02420</name>
</gene>
<comment type="caution">
    <text evidence="13">The sequence shown here is derived from an EMBL/GenBank/DDBJ whole genome shotgun (WGS) entry which is preliminary data.</text>
</comment>
<keyword evidence="6 10" id="KW-0368">Histidine biosynthesis</keyword>
<evidence type="ECO:0000256" key="7">
    <source>
        <dbReference type="ARBA" id="ARBA00023239"/>
    </source>
</evidence>
<evidence type="ECO:0000256" key="1">
    <source>
        <dbReference type="ARBA" id="ARBA00005091"/>
    </source>
</evidence>
<comment type="catalytic activity">
    <reaction evidence="8 10">
        <text>5-[(5-phospho-1-deoxy-D-ribulos-1-ylimino)methylamino]-1-(5-phospho-beta-D-ribosyl)imidazole-4-carboxamide + L-glutamine = D-erythro-1-(imidazol-4-yl)glycerol 3-phosphate + 5-amino-1-(5-phospho-beta-D-ribosyl)imidazole-4-carboxamide + L-glutamate + H(+)</text>
        <dbReference type="Rhea" id="RHEA:24793"/>
        <dbReference type="ChEBI" id="CHEBI:15378"/>
        <dbReference type="ChEBI" id="CHEBI:29985"/>
        <dbReference type="ChEBI" id="CHEBI:58278"/>
        <dbReference type="ChEBI" id="CHEBI:58359"/>
        <dbReference type="ChEBI" id="CHEBI:58475"/>
        <dbReference type="ChEBI" id="CHEBI:58525"/>
        <dbReference type="EC" id="4.3.2.10"/>
    </reaction>
</comment>
<dbReference type="NCBIfam" id="TIGR01855">
    <property type="entry name" value="IMP_synth_hisH"/>
    <property type="match status" value="1"/>
</dbReference>
<dbReference type="GO" id="GO:0000107">
    <property type="term" value="F:imidazoleglycerol-phosphate synthase activity"/>
    <property type="evidence" value="ECO:0007669"/>
    <property type="project" value="UniProtKB-UniRule"/>
</dbReference>
<dbReference type="PANTHER" id="PTHR42701">
    <property type="entry name" value="IMIDAZOLE GLYCEROL PHOSPHATE SYNTHASE SUBUNIT HISH"/>
    <property type="match status" value="1"/>
</dbReference>
<organism evidence="13 16">
    <name type="scientific">Candidatus Infernicultor aquiphilus</name>
    <dbReference type="NCBI Taxonomy" id="1805029"/>
    <lineage>
        <taxon>Bacteria</taxon>
        <taxon>Pseudomonadati</taxon>
        <taxon>Atribacterota</taxon>
        <taxon>Candidatus Phoenicimicrobiia</taxon>
        <taxon>Candidatus Pheonicimicrobiales</taxon>
        <taxon>Candidatus Phoenicimicrobiaceae</taxon>
        <taxon>Candidatus Infernicultor</taxon>
    </lineage>
</organism>